<feature type="domain" description="Band 7" evidence="6">
    <location>
        <begin position="95"/>
        <end position="277"/>
    </location>
</feature>
<dbReference type="GO" id="GO:0045661">
    <property type="term" value="P:regulation of myoblast differentiation"/>
    <property type="evidence" value="ECO:0007669"/>
    <property type="project" value="TreeGrafter"/>
</dbReference>
<evidence type="ECO:0000256" key="5">
    <source>
        <dbReference type="SAM" id="Coils"/>
    </source>
</evidence>
<dbReference type="AlphaFoldDB" id="A0A443SKW2"/>
<dbReference type="GO" id="GO:0016600">
    <property type="term" value="C:flotillin complex"/>
    <property type="evidence" value="ECO:0007669"/>
    <property type="project" value="TreeGrafter"/>
</dbReference>
<evidence type="ECO:0000313" key="8">
    <source>
        <dbReference type="Proteomes" id="UP000288716"/>
    </source>
</evidence>
<accession>A0A443SKW2</accession>
<evidence type="ECO:0000259" key="6">
    <source>
        <dbReference type="SMART" id="SM00244"/>
    </source>
</evidence>
<dbReference type="InterPro" id="IPR036013">
    <property type="entry name" value="Band_7/SPFH_dom_sf"/>
</dbReference>
<keyword evidence="3" id="KW-0472">Membrane</keyword>
<dbReference type="InterPro" id="IPR031905">
    <property type="entry name" value="Flotillin_C"/>
</dbReference>
<feature type="non-terminal residue" evidence="7">
    <location>
        <position position="1"/>
    </location>
</feature>
<dbReference type="Gene3D" id="3.30.479.30">
    <property type="entry name" value="Band 7 domain"/>
    <property type="match status" value="1"/>
</dbReference>
<feature type="coiled-coil region" evidence="5">
    <location>
        <begin position="253"/>
        <end position="287"/>
    </location>
</feature>
<comment type="caution">
    <text evidence="7">The sequence shown here is derived from an EMBL/GenBank/DDBJ whole genome shotgun (WGS) entry which is preliminary data.</text>
</comment>
<dbReference type="InterPro" id="IPR027705">
    <property type="entry name" value="Flotillin_fam"/>
</dbReference>
<evidence type="ECO:0000256" key="1">
    <source>
        <dbReference type="ARBA" id="ARBA00004370"/>
    </source>
</evidence>
<organism evidence="7 8">
    <name type="scientific">Leptotrombidium deliense</name>
    <dbReference type="NCBI Taxonomy" id="299467"/>
    <lineage>
        <taxon>Eukaryota</taxon>
        <taxon>Metazoa</taxon>
        <taxon>Ecdysozoa</taxon>
        <taxon>Arthropoda</taxon>
        <taxon>Chelicerata</taxon>
        <taxon>Arachnida</taxon>
        <taxon>Acari</taxon>
        <taxon>Acariformes</taxon>
        <taxon>Trombidiformes</taxon>
        <taxon>Prostigmata</taxon>
        <taxon>Anystina</taxon>
        <taxon>Parasitengona</taxon>
        <taxon>Trombiculoidea</taxon>
        <taxon>Trombiculidae</taxon>
        <taxon>Leptotrombidium</taxon>
    </lineage>
</organism>
<name>A0A443SKW2_9ACAR</name>
<keyword evidence="8" id="KW-1185">Reference proteome</keyword>
<evidence type="ECO:0000256" key="2">
    <source>
        <dbReference type="ARBA" id="ARBA00007161"/>
    </source>
</evidence>
<dbReference type="Pfam" id="PF15975">
    <property type="entry name" value="Flot"/>
    <property type="match status" value="1"/>
</dbReference>
<dbReference type="SMART" id="SM00244">
    <property type="entry name" value="PHB"/>
    <property type="match status" value="1"/>
</dbReference>
<dbReference type="SUPFAM" id="SSF117892">
    <property type="entry name" value="Band 7/SPFH domain"/>
    <property type="match status" value="1"/>
</dbReference>
<evidence type="ECO:0000313" key="7">
    <source>
        <dbReference type="EMBL" id="RWS28167.1"/>
    </source>
</evidence>
<evidence type="ECO:0000256" key="4">
    <source>
        <dbReference type="RuleBase" id="RU366054"/>
    </source>
</evidence>
<dbReference type="EMBL" id="NCKV01001537">
    <property type="protein sequence ID" value="RWS28167.1"/>
    <property type="molecule type" value="Genomic_DNA"/>
</dbReference>
<proteinExistence type="inferred from homology"/>
<protein>
    <submittedName>
        <fullName evidence="7">Flotillin-2-like protein</fullName>
    </submittedName>
</protein>
<dbReference type="VEuPathDB" id="VectorBase:LDEU003872"/>
<evidence type="ECO:0000256" key="3">
    <source>
        <dbReference type="ARBA" id="ARBA00023136"/>
    </source>
</evidence>
<dbReference type="PANTHER" id="PTHR13806">
    <property type="entry name" value="FLOTILLIN-RELATED"/>
    <property type="match status" value="1"/>
</dbReference>
<dbReference type="PANTHER" id="PTHR13806:SF46">
    <property type="entry name" value="FLOTILLIN-1-RELATED"/>
    <property type="match status" value="1"/>
</dbReference>
<dbReference type="InterPro" id="IPR001107">
    <property type="entry name" value="Band_7"/>
</dbReference>
<dbReference type="STRING" id="299467.A0A443SKW2"/>
<dbReference type="GO" id="GO:0031410">
    <property type="term" value="C:cytoplasmic vesicle"/>
    <property type="evidence" value="ECO:0007669"/>
    <property type="project" value="TreeGrafter"/>
</dbReference>
<comment type="subcellular location">
    <subcellularLocation>
        <location evidence="1">Membrane</location>
    </subcellularLocation>
</comment>
<dbReference type="OrthoDB" id="6080404at2759"/>
<comment type="similarity">
    <text evidence="2 4">Belongs to the band 7/mec-2 family. Flotillin subfamily.</text>
</comment>
<dbReference type="GO" id="GO:0002020">
    <property type="term" value="F:protease binding"/>
    <property type="evidence" value="ECO:0007669"/>
    <property type="project" value="TreeGrafter"/>
</dbReference>
<dbReference type="Proteomes" id="UP000288716">
    <property type="component" value="Unassembled WGS sequence"/>
</dbReference>
<sequence length="434" mass="47461">CGRRFRVNMGNIHTVGPNEALIVSGGCCGSTSKKMVVGGWSFAWWLVTDVQRLSLEVMTLTPKCENVETSQGVPLTVTGVAQCKVMKENEFLTIAAEQFLGKNVSHIKSVILQTLEGHLRAILGTLTVEEVYRDRDQFASLVREVATPDVGRMGIEVLSFTIKDVYDQVEYLSSLGKARTAAVKRDANIGVAQAERDAGIREAECEKSSMDVKYGANTKIEDSHRLYQLQKAQFDAEVNSKKAESQLAYELQAAKMQQKIRNEEMEINVVERRKQIAVEEKEILRKEKELAATVKLPAESEAYKVEMIAQGKRTQTVEAARAEAQRIKMIGAAEAYAIESIGKAEAERMRMKAAAYKQYGEAAILSLTLDALPKIAAEVAAPLSKTDEIVLLGGSNGGTAEITRLFSQIPPAVHALTGVDLSKVLTKIPGASVK</sequence>
<dbReference type="GO" id="GO:0072659">
    <property type="term" value="P:protein localization to plasma membrane"/>
    <property type="evidence" value="ECO:0007669"/>
    <property type="project" value="TreeGrafter"/>
</dbReference>
<reference evidence="7 8" key="1">
    <citation type="journal article" date="2018" name="Gigascience">
        <title>Genomes of trombidid mites reveal novel predicted allergens and laterally-transferred genes associated with secondary metabolism.</title>
        <authorList>
            <person name="Dong X."/>
            <person name="Chaisiri K."/>
            <person name="Xia D."/>
            <person name="Armstrong S.D."/>
            <person name="Fang Y."/>
            <person name="Donnelly M.J."/>
            <person name="Kadowaki T."/>
            <person name="McGarry J.W."/>
            <person name="Darby A.C."/>
            <person name="Makepeace B.L."/>
        </authorList>
    </citation>
    <scope>NUCLEOTIDE SEQUENCE [LARGE SCALE GENOMIC DNA]</scope>
    <source>
        <strain evidence="7">UoL-UT</strain>
    </source>
</reference>
<gene>
    <name evidence="7" type="ORF">B4U80_03508</name>
</gene>
<dbReference type="Pfam" id="PF01145">
    <property type="entry name" value="Band_7"/>
    <property type="match status" value="1"/>
</dbReference>
<dbReference type="CDD" id="cd03399">
    <property type="entry name" value="SPFH_flotillin"/>
    <property type="match status" value="1"/>
</dbReference>
<keyword evidence="5" id="KW-0175">Coiled coil</keyword>